<dbReference type="PROSITE" id="PS51782">
    <property type="entry name" value="LYSM"/>
    <property type="match status" value="2"/>
</dbReference>
<dbReference type="PANTHER" id="PTHR33734:SF22">
    <property type="entry name" value="MEMBRANE-BOUND LYTIC MUREIN TRANSGLYCOSYLASE D"/>
    <property type="match status" value="1"/>
</dbReference>
<feature type="region of interest" description="Disordered" evidence="1">
    <location>
        <begin position="179"/>
        <end position="262"/>
    </location>
</feature>
<dbReference type="GO" id="GO:0008932">
    <property type="term" value="F:lytic endotransglycosylase activity"/>
    <property type="evidence" value="ECO:0007669"/>
    <property type="project" value="TreeGrafter"/>
</dbReference>
<feature type="domain" description="LysM" evidence="2">
    <location>
        <begin position="35"/>
        <end position="78"/>
    </location>
</feature>
<dbReference type="SMART" id="SM00257">
    <property type="entry name" value="LysM"/>
    <property type="match status" value="2"/>
</dbReference>
<dbReference type="Proteomes" id="UP000253383">
    <property type="component" value="Unassembled WGS sequence"/>
</dbReference>
<organism evidence="3 4">
    <name type="scientific">Larkinella punicea</name>
    <dbReference type="NCBI Taxonomy" id="2315727"/>
    <lineage>
        <taxon>Bacteria</taxon>
        <taxon>Pseudomonadati</taxon>
        <taxon>Bacteroidota</taxon>
        <taxon>Cytophagia</taxon>
        <taxon>Cytophagales</taxon>
        <taxon>Spirosomataceae</taxon>
        <taxon>Larkinella</taxon>
    </lineage>
</organism>
<dbReference type="Gene3D" id="2.40.40.10">
    <property type="entry name" value="RlpA-like domain"/>
    <property type="match status" value="1"/>
</dbReference>
<dbReference type="CDD" id="cd00118">
    <property type="entry name" value="LysM"/>
    <property type="match status" value="2"/>
</dbReference>
<dbReference type="OrthoDB" id="2149800at2"/>
<feature type="compositionally biased region" description="Basic and acidic residues" evidence="1">
    <location>
        <begin position="218"/>
        <end position="232"/>
    </location>
</feature>
<protein>
    <submittedName>
        <fullName evidence="3">LysM peptidoglycan-binding domain-containing protein</fullName>
    </submittedName>
</protein>
<name>A0A368JSM0_9BACT</name>
<evidence type="ECO:0000313" key="4">
    <source>
        <dbReference type="Proteomes" id="UP000253383"/>
    </source>
</evidence>
<dbReference type="EMBL" id="QOWE01000004">
    <property type="protein sequence ID" value="RCR70660.1"/>
    <property type="molecule type" value="Genomic_DNA"/>
</dbReference>
<sequence length="351" mass="38859">MPLLLAGWLTSIVTQAHPVLPDSLGMEKKDGKLYVLHRVEQGQTLYSLVRKYNTTVQAIKDANPGLADGVRYDQVVRVPASNLSRKEEKAVTKAIKKEEKESLKREERQVKQETVREANSGIHQVEPGQTLYSLASRYGVSMDEVRKWNNLSSDHIVSGQALIVSEKAWRVREPLAKPVAVAPTHRSDSSTEVARTSRNDSPKTERPAAPPRTVPTPPREEPSRPVESERPAAEPTSSAPSEPRIIRPGDSGPLPNPGGNTRRISEIGMAEIIENSGNSNKYLALHRSAPIGTLVLVRNDMNQQSIWVKIIGRLPDTSVNDKVIVKVSARAFEKLSPADRRFRAEVSYLMP</sequence>
<dbReference type="Gene3D" id="3.10.350.10">
    <property type="entry name" value="LysM domain"/>
    <property type="match status" value="2"/>
</dbReference>
<reference evidence="3 4" key="1">
    <citation type="submission" date="2018-07" db="EMBL/GenBank/DDBJ databases">
        <title>Genome analysis of Larkinella rosea.</title>
        <authorList>
            <person name="Zhou Z."/>
            <person name="Wang G."/>
        </authorList>
    </citation>
    <scope>NUCLEOTIDE SEQUENCE [LARGE SCALE GENOMIC DNA]</scope>
    <source>
        <strain evidence="4">zzj9</strain>
    </source>
</reference>
<feature type="compositionally biased region" description="Basic and acidic residues" evidence="1">
    <location>
        <begin position="185"/>
        <end position="206"/>
    </location>
</feature>
<dbReference type="Pfam" id="PF01476">
    <property type="entry name" value="LysM"/>
    <property type="match status" value="2"/>
</dbReference>
<feature type="compositionally biased region" description="Pro residues" evidence="1">
    <location>
        <begin position="208"/>
        <end position="217"/>
    </location>
</feature>
<proteinExistence type="predicted"/>
<evidence type="ECO:0000313" key="3">
    <source>
        <dbReference type="EMBL" id="RCR70660.1"/>
    </source>
</evidence>
<dbReference type="SUPFAM" id="SSF54106">
    <property type="entry name" value="LysM domain"/>
    <property type="match status" value="2"/>
</dbReference>
<keyword evidence="4" id="KW-1185">Reference proteome</keyword>
<dbReference type="InterPro" id="IPR018392">
    <property type="entry name" value="LysM"/>
</dbReference>
<accession>A0A368JSM0</accession>
<gene>
    <name evidence="3" type="ORF">DUE52_05320</name>
</gene>
<dbReference type="InterPro" id="IPR036908">
    <property type="entry name" value="RlpA-like_sf"/>
</dbReference>
<dbReference type="PANTHER" id="PTHR33734">
    <property type="entry name" value="LYSM DOMAIN-CONTAINING GPI-ANCHORED PROTEIN 2"/>
    <property type="match status" value="1"/>
</dbReference>
<feature type="domain" description="LysM" evidence="2">
    <location>
        <begin position="121"/>
        <end position="164"/>
    </location>
</feature>
<evidence type="ECO:0000256" key="1">
    <source>
        <dbReference type="SAM" id="MobiDB-lite"/>
    </source>
</evidence>
<comment type="caution">
    <text evidence="3">The sequence shown here is derived from an EMBL/GenBank/DDBJ whole genome shotgun (WGS) entry which is preliminary data.</text>
</comment>
<evidence type="ECO:0000259" key="2">
    <source>
        <dbReference type="PROSITE" id="PS51782"/>
    </source>
</evidence>
<dbReference type="InterPro" id="IPR036779">
    <property type="entry name" value="LysM_dom_sf"/>
</dbReference>
<dbReference type="AlphaFoldDB" id="A0A368JSM0"/>